<dbReference type="AlphaFoldDB" id="A0A437SGK4"/>
<dbReference type="EMBL" id="LDER01000236">
    <property type="protein sequence ID" value="RVU62863.1"/>
    <property type="molecule type" value="Genomic_DNA"/>
</dbReference>
<keyword evidence="1" id="KW-0862">Zinc</keyword>
<proteinExistence type="predicted"/>
<name>A0A437SGK4_BACTU</name>
<keyword evidence="1" id="KW-0479">Metal-binding</keyword>
<accession>A0A437SGK4</accession>
<organism evidence="1 2">
    <name type="scientific">Bacillus thuringiensis</name>
    <dbReference type="NCBI Taxonomy" id="1428"/>
    <lineage>
        <taxon>Bacteria</taxon>
        <taxon>Bacillati</taxon>
        <taxon>Bacillota</taxon>
        <taxon>Bacilli</taxon>
        <taxon>Bacillales</taxon>
        <taxon>Bacillaceae</taxon>
        <taxon>Bacillus</taxon>
        <taxon>Bacillus cereus group</taxon>
    </lineage>
</organism>
<dbReference type="Pfam" id="PF13384">
    <property type="entry name" value="HTH_23"/>
    <property type="match status" value="1"/>
</dbReference>
<comment type="caution">
    <text evidence="1">The sequence shown here is derived from an EMBL/GenBank/DDBJ whole genome shotgun (WGS) entry which is preliminary data.</text>
</comment>
<dbReference type="Proteomes" id="UP000286687">
    <property type="component" value="Unassembled WGS sequence"/>
</dbReference>
<dbReference type="GO" id="GO:0008270">
    <property type="term" value="F:zinc ion binding"/>
    <property type="evidence" value="ECO:0007669"/>
    <property type="project" value="UniProtKB-KW"/>
</dbReference>
<evidence type="ECO:0000313" key="1">
    <source>
        <dbReference type="EMBL" id="RVU62863.1"/>
    </source>
</evidence>
<protein>
    <submittedName>
        <fullName evidence="1">Zinc-finger domain-containing protein</fullName>
    </submittedName>
</protein>
<gene>
    <name evidence="1" type="ORF">BM74_18000</name>
</gene>
<evidence type="ECO:0000313" key="2">
    <source>
        <dbReference type="Proteomes" id="UP000286687"/>
    </source>
</evidence>
<keyword evidence="1" id="KW-0863">Zinc-finger</keyword>
<dbReference type="Gene3D" id="1.10.10.60">
    <property type="entry name" value="Homeodomain-like"/>
    <property type="match status" value="1"/>
</dbReference>
<sequence>MNAKEIRMYILDLQDKHCATCEYRANQSPKYCLKNCKVGEELYRLGKKLAPCVGQVRENPKRKNWEELMPKILEMLQRELPMYVIAIEVNCEVNTLQKQLKKMGLWQSTSRKQIQENAHKRWDERCKQAVMLREKGLTYQAICQQLGCSRNSLYHHLKKRGLK</sequence>
<reference evidence="1 2" key="1">
    <citation type="submission" date="2018-01" db="EMBL/GenBank/DDBJ databases">
        <title>Complete genome sequence of G25-42.</title>
        <authorList>
            <person name="Zheng Z."/>
            <person name="Sun M."/>
        </authorList>
    </citation>
    <scope>NUCLEOTIDE SEQUENCE [LARGE SCALE GENOMIC DNA]</scope>
    <source>
        <strain evidence="1 2">G25-42</strain>
    </source>
</reference>
<dbReference type="RefSeq" id="WP_086387865.1">
    <property type="nucleotide sequence ID" value="NZ_JAUKEV010000048.1"/>
</dbReference>